<gene>
    <name evidence="1" type="ORF">CSKR_108926</name>
</gene>
<keyword evidence="2" id="KW-1185">Reference proteome</keyword>
<protein>
    <submittedName>
        <fullName evidence="1">Uncharacterized protein</fullName>
    </submittedName>
</protein>
<dbReference type="Gene3D" id="3.50.4.10">
    <property type="entry name" value="Hepatocyte Growth Factor"/>
    <property type="match status" value="1"/>
</dbReference>
<reference evidence="1 2" key="1">
    <citation type="journal article" date="2018" name="Biotechnol. Adv.">
        <title>Improved genomic resources and new bioinformatic workflow for the carcinogenic parasite Clonorchis sinensis: Biotechnological implications.</title>
        <authorList>
            <person name="Wang D."/>
            <person name="Korhonen P.K."/>
            <person name="Gasser R.B."/>
            <person name="Young N.D."/>
        </authorList>
    </citation>
    <scope>NUCLEOTIDE SEQUENCE [LARGE SCALE GENOMIC DNA]</scope>
    <source>
        <strain evidence="1">Cs-k2</strain>
    </source>
</reference>
<dbReference type="SUPFAM" id="SSF57414">
    <property type="entry name" value="Hairpin loop containing domain-like"/>
    <property type="match status" value="1"/>
</dbReference>
<dbReference type="EMBL" id="NIRI02000010">
    <property type="protein sequence ID" value="KAG5454356.1"/>
    <property type="molecule type" value="Genomic_DNA"/>
</dbReference>
<evidence type="ECO:0000313" key="2">
    <source>
        <dbReference type="Proteomes" id="UP000286415"/>
    </source>
</evidence>
<reference evidence="1 2" key="2">
    <citation type="journal article" date="2021" name="Genomics">
        <title>High-quality reference genome for Clonorchis sinensis.</title>
        <authorList>
            <person name="Young N.D."/>
            <person name="Stroehlein A.J."/>
            <person name="Kinkar L."/>
            <person name="Wang T."/>
            <person name="Sohn W.M."/>
            <person name="Chang B.C.H."/>
            <person name="Kaur P."/>
            <person name="Weisz D."/>
            <person name="Dudchenko O."/>
            <person name="Aiden E.L."/>
            <person name="Korhonen P.K."/>
            <person name="Gasser R.B."/>
        </authorList>
    </citation>
    <scope>NUCLEOTIDE SEQUENCE [LARGE SCALE GENOMIC DNA]</scope>
    <source>
        <strain evidence="1">Cs-k2</strain>
    </source>
</reference>
<sequence length="275" mass="31623">MCQIIGRALGFRVFMVGKNSQKIAAYFDNESGTFTGLHTLLHDVGRTTIGWQVSDPGNAAPTDIRDRLIWEFVKPNAGTEMILEMTLYGLSEVNQVHTVRRVVCELSTVPLPNETGAESFRQTLLAKGLFFATNQSIGCFNIHHETTLLECALRCHQQAACRSFYYEAEQKSCHISKFVDSRLPAHLRDEKTTWENVWDRLGSQLFQRGLVNNGWIYGWAKFRFRHKSFVRPDLYHTDMKATVLSEIRTSRRKIYEKRYLSFKFTTLYVSSFAAS</sequence>
<dbReference type="Proteomes" id="UP000286415">
    <property type="component" value="Unassembled WGS sequence"/>
</dbReference>
<evidence type="ECO:0000313" key="1">
    <source>
        <dbReference type="EMBL" id="KAG5454356.1"/>
    </source>
</evidence>
<comment type="caution">
    <text evidence="1">The sequence shown here is derived from an EMBL/GenBank/DDBJ whole genome shotgun (WGS) entry which is preliminary data.</text>
</comment>
<dbReference type="Pfam" id="PF00024">
    <property type="entry name" value="PAN_1"/>
    <property type="match status" value="1"/>
</dbReference>
<accession>A0A8T1MZK5</accession>
<name>A0A8T1MZK5_CLOSI</name>
<dbReference type="OrthoDB" id="6272748at2759"/>
<proteinExistence type="predicted"/>
<dbReference type="InterPro" id="IPR003609">
    <property type="entry name" value="Pan_app"/>
</dbReference>
<organism evidence="1 2">
    <name type="scientific">Clonorchis sinensis</name>
    <name type="common">Chinese liver fluke</name>
    <dbReference type="NCBI Taxonomy" id="79923"/>
    <lineage>
        <taxon>Eukaryota</taxon>
        <taxon>Metazoa</taxon>
        <taxon>Spiralia</taxon>
        <taxon>Lophotrochozoa</taxon>
        <taxon>Platyhelminthes</taxon>
        <taxon>Trematoda</taxon>
        <taxon>Digenea</taxon>
        <taxon>Opisthorchiida</taxon>
        <taxon>Opisthorchiata</taxon>
        <taxon>Opisthorchiidae</taxon>
        <taxon>Clonorchis</taxon>
    </lineage>
</organism>